<evidence type="ECO:0000313" key="6">
    <source>
        <dbReference type="EMBL" id="KAK2177058.1"/>
    </source>
</evidence>
<feature type="region of interest" description="Disordered" evidence="4">
    <location>
        <begin position="502"/>
        <end position="541"/>
    </location>
</feature>
<dbReference type="PANTHER" id="PTHR22590">
    <property type="entry name" value="MYOSIN MOTOR DOMAIN-CONTAINING PROTEIN"/>
    <property type="match status" value="1"/>
</dbReference>
<feature type="region of interest" description="Disordered" evidence="4">
    <location>
        <begin position="575"/>
        <end position="668"/>
    </location>
</feature>
<comment type="subcellular location">
    <subcellularLocation>
        <location evidence="1">Cytoplasm</location>
    </subcellularLocation>
</comment>
<feature type="domain" description="Abnormal spindle-like microcephaly-associated protein ASH" evidence="5">
    <location>
        <begin position="58"/>
        <end position="152"/>
    </location>
</feature>
<feature type="compositionally biased region" description="Polar residues" evidence="4">
    <location>
        <begin position="639"/>
        <end position="660"/>
    </location>
</feature>
<dbReference type="InterPro" id="IPR052318">
    <property type="entry name" value="CellDiv_DevSignal_Domain"/>
</dbReference>
<dbReference type="Gene3D" id="2.60.40.10">
    <property type="entry name" value="Immunoglobulins"/>
    <property type="match status" value="1"/>
</dbReference>
<dbReference type="EMBL" id="JAODUO010000620">
    <property type="protein sequence ID" value="KAK2177058.1"/>
    <property type="molecule type" value="Genomic_DNA"/>
</dbReference>
<gene>
    <name evidence="6" type="ORF">NP493_620g01025</name>
</gene>
<dbReference type="InterPro" id="IPR013783">
    <property type="entry name" value="Ig-like_fold"/>
</dbReference>
<comment type="caution">
    <text evidence="6">The sequence shown here is derived from an EMBL/GenBank/DDBJ whole genome shotgun (WGS) entry which is preliminary data.</text>
</comment>
<reference evidence="6" key="1">
    <citation type="journal article" date="2023" name="Mol. Biol. Evol.">
        <title>Third-Generation Sequencing Reveals the Adaptive Role of the Epigenome in Three Deep-Sea Polychaetes.</title>
        <authorList>
            <person name="Perez M."/>
            <person name="Aroh O."/>
            <person name="Sun Y."/>
            <person name="Lan Y."/>
            <person name="Juniper S.K."/>
            <person name="Young C.R."/>
            <person name="Angers B."/>
            <person name="Qian P.Y."/>
        </authorList>
    </citation>
    <scope>NUCLEOTIDE SEQUENCE</scope>
    <source>
        <strain evidence="6">R07B-5</strain>
    </source>
</reference>
<dbReference type="Proteomes" id="UP001209878">
    <property type="component" value="Unassembled WGS sequence"/>
</dbReference>
<dbReference type="PANTHER" id="PTHR22590:SF3">
    <property type="entry name" value="IQ DOMAIN-CONTAINING PROTEIN E"/>
    <property type="match status" value="1"/>
</dbReference>
<dbReference type="InterPro" id="IPR031549">
    <property type="entry name" value="ASH"/>
</dbReference>
<feature type="region of interest" description="Disordered" evidence="4">
    <location>
        <begin position="371"/>
        <end position="390"/>
    </location>
</feature>
<feature type="compositionally biased region" description="Acidic residues" evidence="4">
    <location>
        <begin position="611"/>
        <end position="620"/>
    </location>
</feature>
<protein>
    <recommendedName>
        <fullName evidence="5">Abnormal spindle-like microcephaly-associated protein ASH domain-containing protein</fullName>
    </recommendedName>
</protein>
<keyword evidence="3" id="KW-0677">Repeat</keyword>
<sequence length="952" mass="104721">MADVVDGIAGGDGPDLSKAKRRQRRSWFNDSTSVTFEIAVEQPQKKPIRHTIKEEIETLQLNHFAVQPKIDFGSVRVGQSSTRVLRLNNPCGFEQHVVVERFPADKNFVVDVQEVTVGAHDEHCLTLIWSPKEGGNCRELVLFHVDNVYRLQAVMFGCALANSKAKKRNTRSLSARQTKRPFGVLQVHSDLALHGHVNKVVPSGKLKATTSVTQLTNSSKVTVGSKRVKHHSLHMAPVEKMTNQQVRGAWGKRRSPLGVSSRFAQMENRCFEQPLDRLTPAPTDECVHDVTHFAQSKPIIRESDAVLFYPCKPTDINSDCPQLVDTPSKRMTFIKDDPALPDTPLKRMTFIKDDPALPDTPMKRMTFIKNDPSFPETPSKRMTFIKDDPSLPMTPIRRTTFMKSKSAMPNTPIIACGPESPIPSPSHFGGSKLAIVGQFRCLSQQSPRSPNVHSLTEIAEDQDDHIDDHCDLMEENMENIDPEQSVSEVLAARFVRLRQLADGDDSDSGHSEENDCSFTSPPSTHYESALSGSETDLSEDEVFEDSVASLPVAETSVKNRELGIGDFSAATEFPKTERLAAPEEGDLPGFGEFKSTEGMSECSDDNVCSDSIEDQGDESDASYVISSGDHSPDSLNDKPVSSTSTASCDVATSSGDVNQPHSDDSEWHSPAQLLAQSTNHQMALPDNVVVEMQHRLSSTPLARPSSVKGFVAEMSTLAEMPSPIIGQRVDQATVTKVPRPSLYTLGPTWARIPPETAPTTEGTTFDISTTVTDVRVINTVTVTKSKMEHVFETPVNPSKELFPSRNTLTQQCLSETKVLSHLGVECDISGVQEVALCQNAGLGKRSFAQSETHSKGETSEFLHPSPRAWMLGQKRGLDRGAPVTRSGVMVVKKVRTSRTVGSVAQSVSLTTTHSSRLTRSTKHPGTQYSLMNAFVFWVKCNMLHNQHFAIIF</sequence>
<feature type="compositionally biased region" description="Polar residues" evidence="4">
    <location>
        <begin position="516"/>
        <end position="535"/>
    </location>
</feature>
<dbReference type="AlphaFoldDB" id="A0AAD9KUM2"/>
<organism evidence="6 7">
    <name type="scientific">Ridgeia piscesae</name>
    <name type="common">Tubeworm</name>
    <dbReference type="NCBI Taxonomy" id="27915"/>
    <lineage>
        <taxon>Eukaryota</taxon>
        <taxon>Metazoa</taxon>
        <taxon>Spiralia</taxon>
        <taxon>Lophotrochozoa</taxon>
        <taxon>Annelida</taxon>
        <taxon>Polychaeta</taxon>
        <taxon>Sedentaria</taxon>
        <taxon>Canalipalpata</taxon>
        <taxon>Sabellida</taxon>
        <taxon>Siboglinidae</taxon>
        <taxon>Ridgeia</taxon>
    </lineage>
</organism>
<evidence type="ECO:0000313" key="7">
    <source>
        <dbReference type="Proteomes" id="UP001209878"/>
    </source>
</evidence>
<evidence type="ECO:0000259" key="5">
    <source>
        <dbReference type="Pfam" id="PF15780"/>
    </source>
</evidence>
<keyword evidence="2" id="KW-0963">Cytoplasm</keyword>
<keyword evidence="7" id="KW-1185">Reference proteome</keyword>
<feature type="region of interest" description="Disordered" evidence="4">
    <location>
        <begin position="1"/>
        <end position="24"/>
    </location>
</feature>
<dbReference type="Pfam" id="PF15780">
    <property type="entry name" value="ASH"/>
    <property type="match status" value="1"/>
</dbReference>
<dbReference type="GO" id="GO:0005737">
    <property type="term" value="C:cytoplasm"/>
    <property type="evidence" value="ECO:0007669"/>
    <property type="project" value="UniProtKB-SubCell"/>
</dbReference>
<evidence type="ECO:0000256" key="1">
    <source>
        <dbReference type="ARBA" id="ARBA00004496"/>
    </source>
</evidence>
<evidence type="ECO:0000256" key="2">
    <source>
        <dbReference type="ARBA" id="ARBA00022490"/>
    </source>
</evidence>
<evidence type="ECO:0000256" key="4">
    <source>
        <dbReference type="SAM" id="MobiDB-lite"/>
    </source>
</evidence>
<evidence type="ECO:0000256" key="3">
    <source>
        <dbReference type="ARBA" id="ARBA00022737"/>
    </source>
</evidence>
<proteinExistence type="predicted"/>
<name>A0AAD9KUM2_RIDPI</name>
<accession>A0AAD9KUM2</accession>